<reference evidence="1" key="1">
    <citation type="submission" date="2014-11" db="EMBL/GenBank/DDBJ databases">
        <authorList>
            <person name="Amaro Gonzalez C."/>
        </authorList>
    </citation>
    <scope>NUCLEOTIDE SEQUENCE</scope>
</reference>
<organism evidence="1">
    <name type="scientific">Anguilla anguilla</name>
    <name type="common">European freshwater eel</name>
    <name type="synonym">Muraena anguilla</name>
    <dbReference type="NCBI Taxonomy" id="7936"/>
    <lineage>
        <taxon>Eukaryota</taxon>
        <taxon>Metazoa</taxon>
        <taxon>Chordata</taxon>
        <taxon>Craniata</taxon>
        <taxon>Vertebrata</taxon>
        <taxon>Euteleostomi</taxon>
        <taxon>Actinopterygii</taxon>
        <taxon>Neopterygii</taxon>
        <taxon>Teleostei</taxon>
        <taxon>Anguilliformes</taxon>
        <taxon>Anguillidae</taxon>
        <taxon>Anguilla</taxon>
    </lineage>
</organism>
<evidence type="ECO:0000313" key="1">
    <source>
        <dbReference type="EMBL" id="JAH33012.1"/>
    </source>
</evidence>
<reference evidence="1" key="2">
    <citation type="journal article" date="2015" name="Fish Shellfish Immunol.">
        <title>Early steps in the European eel (Anguilla anguilla)-Vibrio vulnificus interaction in the gills: Role of the RtxA13 toxin.</title>
        <authorList>
            <person name="Callol A."/>
            <person name="Pajuelo D."/>
            <person name="Ebbesson L."/>
            <person name="Teles M."/>
            <person name="MacKenzie S."/>
            <person name="Amaro C."/>
        </authorList>
    </citation>
    <scope>NUCLEOTIDE SEQUENCE</scope>
</reference>
<accession>A0A0E9RVZ3</accession>
<proteinExistence type="predicted"/>
<protein>
    <submittedName>
        <fullName evidence="1">Uncharacterized protein</fullName>
    </submittedName>
</protein>
<dbReference type="AlphaFoldDB" id="A0A0E9RVZ3"/>
<sequence length="48" mass="5274">MIPIPQEGVRFTTAWIMSSICCPAGLSVQSSHIANKFVDRGRFHSPTV</sequence>
<name>A0A0E9RVZ3_ANGAN</name>
<dbReference type="EMBL" id="GBXM01075565">
    <property type="protein sequence ID" value="JAH33012.1"/>
    <property type="molecule type" value="Transcribed_RNA"/>
</dbReference>